<protein>
    <submittedName>
        <fullName evidence="2">FAD-dependent monooxygenase</fullName>
    </submittedName>
</protein>
<dbReference type="Proteomes" id="UP000269265">
    <property type="component" value="Unassembled WGS sequence"/>
</dbReference>
<comment type="caution">
    <text evidence="2">The sequence shown here is derived from an EMBL/GenBank/DDBJ whole genome shotgun (WGS) entry which is preliminary data.</text>
</comment>
<keyword evidence="2" id="KW-0560">Oxidoreductase</keyword>
<dbReference type="OrthoDB" id="103324at2"/>
<dbReference type="PANTHER" id="PTHR43747">
    <property type="entry name" value="FAD-BINDING PROTEIN"/>
    <property type="match status" value="1"/>
</dbReference>
<dbReference type="RefSeq" id="WP_125243167.1">
    <property type="nucleotide sequence ID" value="NZ_RSED01000007.1"/>
</dbReference>
<evidence type="ECO:0000313" key="3">
    <source>
        <dbReference type="Proteomes" id="UP000269265"/>
    </source>
</evidence>
<dbReference type="PANTHER" id="PTHR43747:SF1">
    <property type="entry name" value="SLR1998 PROTEIN"/>
    <property type="match status" value="1"/>
</dbReference>
<dbReference type="EMBL" id="RSED01000007">
    <property type="protein sequence ID" value="RRS04261.1"/>
    <property type="molecule type" value="Genomic_DNA"/>
</dbReference>
<dbReference type="AlphaFoldDB" id="A0A3R8T4Z2"/>
<accession>A0A3R8T4Z2</accession>
<dbReference type="Gene3D" id="3.50.50.60">
    <property type="entry name" value="FAD/NAD(P)-binding domain"/>
    <property type="match status" value="1"/>
</dbReference>
<keyword evidence="3" id="KW-1185">Reference proteome</keyword>
<feature type="domain" description="FAD-binding" evidence="1">
    <location>
        <begin position="7"/>
        <end position="342"/>
    </location>
</feature>
<dbReference type="InterPro" id="IPR050816">
    <property type="entry name" value="Flavin-dep_Halogenase_NPB"/>
</dbReference>
<organism evidence="2 3">
    <name type="scientific">Aquabacterium soli</name>
    <dbReference type="NCBI Taxonomy" id="2493092"/>
    <lineage>
        <taxon>Bacteria</taxon>
        <taxon>Pseudomonadati</taxon>
        <taxon>Pseudomonadota</taxon>
        <taxon>Betaproteobacteria</taxon>
        <taxon>Burkholderiales</taxon>
        <taxon>Aquabacterium</taxon>
    </lineage>
</organism>
<reference evidence="2 3" key="1">
    <citation type="submission" date="2018-12" db="EMBL/GenBank/DDBJ databases">
        <title>The whole draft genome of Aquabacterium sp. SJQ9.</title>
        <authorList>
            <person name="Sun L."/>
            <person name="Gao X."/>
            <person name="Chen W."/>
            <person name="Huang K."/>
        </authorList>
    </citation>
    <scope>NUCLEOTIDE SEQUENCE [LARGE SCALE GENOMIC DNA]</scope>
    <source>
        <strain evidence="2 3">SJQ9</strain>
    </source>
</reference>
<evidence type="ECO:0000259" key="1">
    <source>
        <dbReference type="Pfam" id="PF01494"/>
    </source>
</evidence>
<gene>
    <name evidence="2" type="ORF">EIP75_10190</name>
</gene>
<keyword evidence="2" id="KW-0503">Monooxygenase</keyword>
<name>A0A3R8T4Z2_9BURK</name>
<dbReference type="PRINTS" id="PR00420">
    <property type="entry name" value="RNGMNOXGNASE"/>
</dbReference>
<proteinExistence type="predicted"/>
<dbReference type="InterPro" id="IPR002938">
    <property type="entry name" value="FAD-bd"/>
</dbReference>
<dbReference type="Pfam" id="PF01494">
    <property type="entry name" value="FAD_binding_3"/>
    <property type="match status" value="1"/>
</dbReference>
<evidence type="ECO:0000313" key="2">
    <source>
        <dbReference type="EMBL" id="RRS04261.1"/>
    </source>
</evidence>
<sequence>MVDAVSVDAVVVGGRCAGAATAMLLARQGHRVLVVDQDTFPSDMKLSTHLVWHAGVDLLQSWELLDPLQRAGTPLLTRFSLDLGELVLSGNPPHTQAHAAIAPRRIVLDQVLRDAAAQAGAQLLDNTSFQDVIRDAAGVVTGIQCRQADGTPLTVHARCVIGADGRGSRVARAVDSPSAHEFTREQCSVNVFAYFSGVPMDGVEFYSRPERMGYAWQTNDGLVMSGVILPGREERTEREGLEPLILDELASMAPDLAARLKAGRRETDWLRVSISTGARKASGPGWALVGDAGITFDPITAAGITNALRDAEHLSQALHRAFEDEAPLDQALADYATQRDNTAVPWHLFAQQMAELLPPPPELVALLGALAGNQVQIDRYFGLFGQTVSPADFFSPENMQKIMEDAQARA</sequence>
<dbReference type="InterPro" id="IPR036188">
    <property type="entry name" value="FAD/NAD-bd_sf"/>
</dbReference>
<dbReference type="GO" id="GO:0004497">
    <property type="term" value="F:monooxygenase activity"/>
    <property type="evidence" value="ECO:0007669"/>
    <property type="project" value="UniProtKB-KW"/>
</dbReference>
<dbReference type="SUPFAM" id="SSF51905">
    <property type="entry name" value="FAD/NAD(P)-binding domain"/>
    <property type="match status" value="1"/>
</dbReference>
<dbReference type="GO" id="GO:0071949">
    <property type="term" value="F:FAD binding"/>
    <property type="evidence" value="ECO:0007669"/>
    <property type="project" value="InterPro"/>
</dbReference>